<dbReference type="InterPro" id="IPR002347">
    <property type="entry name" value="SDR_fam"/>
</dbReference>
<dbReference type="GO" id="GO:0016616">
    <property type="term" value="F:oxidoreductase activity, acting on the CH-OH group of donors, NAD or NADP as acceptor"/>
    <property type="evidence" value="ECO:0007669"/>
    <property type="project" value="TreeGrafter"/>
</dbReference>
<dbReference type="AlphaFoldDB" id="A0A934MCT1"/>
<dbReference type="Gene3D" id="3.40.50.720">
    <property type="entry name" value="NAD(P)-binding Rossmann-like Domain"/>
    <property type="match status" value="1"/>
</dbReference>
<proteinExistence type="inferred from homology"/>
<name>A0A934MCT1_9HYPH</name>
<comment type="caution">
    <text evidence="3">The sequence shown here is derived from an EMBL/GenBank/DDBJ whole genome shotgun (WGS) entry which is preliminary data.</text>
</comment>
<keyword evidence="4" id="KW-1185">Reference proteome</keyword>
<protein>
    <submittedName>
        <fullName evidence="3">SDR family oxidoreductase</fullName>
    </submittedName>
</protein>
<evidence type="ECO:0000313" key="3">
    <source>
        <dbReference type="EMBL" id="MBJ3775602.1"/>
    </source>
</evidence>
<dbReference type="FunFam" id="3.40.50.720:FF:000084">
    <property type="entry name" value="Short-chain dehydrogenase reductase"/>
    <property type="match status" value="1"/>
</dbReference>
<dbReference type="InterPro" id="IPR036291">
    <property type="entry name" value="NAD(P)-bd_dom_sf"/>
</dbReference>
<evidence type="ECO:0000256" key="2">
    <source>
        <dbReference type="ARBA" id="ARBA00023002"/>
    </source>
</evidence>
<organism evidence="3 4">
    <name type="scientific">Acuticoccus mangrovi</name>
    <dbReference type="NCBI Taxonomy" id="2796142"/>
    <lineage>
        <taxon>Bacteria</taxon>
        <taxon>Pseudomonadati</taxon>
        <taxon>Pseudomonadota</taxon>
        <taxon>Alphaproteobacteria</taxon>
        <taxon>Hyphomicrobiales</taxon>
        <taxon>Amorphaceae</taxon>
        <taxon>Acuticoccus</taxon>
    </lineage>
</organism>
<dbReference type="SUPFAM" id="SSF51735">
    <property type="entry name" value="NAD(P)-binding Rossmann-fold domains"/>
    <property type="match status" value="1"/>
</dbReference>
<evidence type="ECO:0000313" key="4">
    <source>
        <dbReference type="Proteomes" id="UP000609531"/>
    </source>
</evidence>
<dbReference type="PRINTS" id="PR00081">
    <property type="entry name" value="GDHRDH"/>
</dbReference>
<dbReference type="CDD" id="cd05233">
    <property type="entry name" value="SDR_c"/>
    <property type="match status" value="1"/>
</dbReference>
<dbReference type="PANTHER" id="PTHR42760:SF133">
    <property type="entry name" value="3-OXOACYL-[ACYL-CARRIER-PROTEIN] REDUCTASE"/>
    <property type="match status" value="1"/>
</dbReference>
<gene>
    <name evidence="3" type="ORF">JCR33_07900</name>
</gene>
<reference evidence="3" key="1">
    <citation type="submission" date="2020-12" db="EMBL/GenBank/DDBJ databases">
        <title>Bacterial taxonomy.</title>
        <authorList>
            <person name="Pan X."/>
        </authorList>
    </citation>
    <scope>NUCLEOTIDE SEQUENCE</scope>
    <source>
        <strain evidence="3">B2012</strain>
    </source>
</reference>
<evidence type="ECO:0000256" key="1">
    <source>
        <dbReference type="ARBA" id="ARBA00006484"/>
    </source>
</evidence>
<keyword evidence="2" id="KW-0560">Oxidoreductase</keyword>
<dbReference type="PANTHER" id="PTHR42760">
    <property type="entry name" value="SHORT-CHAIN DEHYDROGENASES/REDUCTASES FAMILY MEMBER"/>
    <property type="match status" value="1"/>
</dbReference>
<dbReference type="PRINTS" id="PR00080">
    <property type="entry name" value="SDRFAMILY"/>
</dbReference>
<dbReference type="Pfam" id="PF13561">
    <property type="entry name" value="adh_short_C2"/>
    <property type="match status" value="1"/>
</dbReference>
<accession>A0A934MCT1</accession>
<dbReference type="RefSeq" id="WP_198881482.1">
    <property type="nucleotide sequence ID" value="NZ_JAEKJA010000005.1"/>
</dbReference>
<sequence length="236" mass="24903">MAAGTKPVVLITGASNGMGKATAERFLAAGWKVLGLDIVEGAPVGEDCVLRIADITDEDAVKAALTDLPEGYGTLDAMVLVAGVYPVSNLDTFSVDLYRSVFDINVLGTLLLMKYGKEVLADGGSIVTFSTIDALVAVDNQLLYSASKAAVVNATKTVAKELSPRGIRVNGIAPGWVKTVQNMKSGRMERFLPSVPLRRAAEPTEIADLAFWLTTGEGAQYITGETIVTSGGLYMR</sequence>
<dbReference type="Proteomes" id="UP000609531">
    <property type="component" value="Unassembled WGS sequence"/>
</dbReference>
<dbReference type="EMBL" id="JAEKJA010000005">
    <property type="protein sequence ID" value="MBJ3775602.1"/>
    <property type="molecule type" value="Genomic_DNA"/>
</dbReference>
<comment type="similarity">
    <text evidence="1">Belongs to the short-chain dehydrogenases/reductases (SDR) family.</text>
</comment>